<name>A0A0L1JNZ9_9RHOB</name>
<dbReference type="Proteomes" id="UP000036938">
    <property type="component" value="Unassembled WGS sequence"/>
</dbReference>
<keyword evidence="2" id="KW-1003">Cell membrane</keyword>
<evidence type="ECO:0000256" key="1">
    <source>
        <dbReference type="ARBA" id="ARBA00004651"/>
    </source>
</evidence>
<organism evidence="7 8">
    <name type="scientific">Pseudaestuariivita atlantica</name>
    <dbReference type="NCBI Taxonomy" id="1317121"/>
    <lineage>
        <taxon>Bacteria</taxon>
        <taxon>Pseudomonadati</taxon>
        <taxon>Pseudomonadota</taxon>
        <taxon>Alphaproteobacteria</taxon>
        <taxon>Rhodobacterales</taxon>
        <taxon>Paracoccaceae</taxon>
        <taxon>Pseudaestuariivita</taxon>
    </lineage>
</organism>
<evidence type="ECO:0000256" key="3">
    <source>
        <dbReference type="ARBA" id="ARBA00022692"/>
    </source>
</evidence>
<dbReference type="PANTHER" id="PTHR30086:SF20">
    <property type="entry name" value="ARGININE EXPORTER PROTEIN ARGO-RELATED"/>
    <property type="match status" value="1"/>
</dbReference>
<feature type="transmembrane region" description="Helical" evidence="6">
    <location>
        <begin position="121"/>
        <end position="139"/>
    </location>
</feature>
<dbReference type="PANTHER" id="PTHR30086">
    <property type="entry name" value="ARGININE EXPORTER PROTEIN ARGO"/>
    <property type="match status" value="1"/>
</dbReference>
<feature type="transmembrane region" description="Helical" evidence="6">
    <location>
        <begin position="46"/>
        <end position="76"/>
    </location>
</feature>
<evidence type="ECO:0000256" key="4">
    <source>
        <dbReference type="ARBA" id="ARBA00022989"/>
    </source>
</evidence>
<feature type="transmembrane region" description="Helical" evidence="6">
    <location>
        <begin position="151"/>
        <end position="177"/>
    </location>
</feature>
<comment type="subcellular location">
    <subcellularLocation>
        <location evidence="1">Cell membrane</location>
        <topology evidence="1">Multi-pass membrane protein</topology>
    </subcellularLocation>
</comment>
<reference evidence="7 8" key="1">
    <citation type="journal article" date="2015" name="Int. J. Syst. Evol. Microbiol.">
        <title>Aestuariivita atlantica sp. nov., isolated from deep sea sediment of the Atlantic Ocean.</title>
        <authorList>
            <person name="Li G."/>
            <person name="Lai Q."/>
            <person name="Du Y."/>
            <person name="Liu X."/>
            <person name="Sun F."/>
            <person name="Shao Z."/>
        </authorList>
    </citation>
    <scope>NUCLEOTIDE SEQUENCE [LARGE SCALE GENOMIC DNA]</scope>
    <source>
        <strain evidence="7 8">22II-S11-z3</strain>
    </source>
</reference>
<dbReference type="GO" id="GO:0005886">
    <property type="term" value="C:plasma membrane"/>
    <property type="evidence" value="ECO:0007669"/>
    <property type="project" value="UniProtKB-SubCell"/>
</dbReference>
<comment type="caution">
    <text evidence="7">The sequence shown here is derived from an EMBL/GenBank/DDBJ whole genome shotgun (WGS) entry which is preliminary data.</text>
</comment>
<dbReference type="RefSeq" id="WP_082176242.1">
    <property type="nucleotide sequence ID" value="NZ_AQQZ01000004.1"/>
</dbReference>
<gene>
    <name evidence="7" type="ORF">ATO11_09655</name>
</gene>
<dbReference type="OrthoDB" id="9807053at2"/>
<proteinExistence type="predicted"/>
<evidence type="ECO:0000256" key="6">
    <source>
        <dbReference type="SAM" id="Phobius"/>
    </source>
</evidence>
<dbReference type="STRING" id="1317121.ATO11_09655"/>
<feature type="transmembrane region" description="Helical" evidence="6">
    <location>
        <begin position="12"/>
        <end position="34"/>
    </location>
</feature>
<dbReference type="EMBL" id="AQQZ01000004">
    <property type="protein sequence ID" value="KNG93484.1"/>
    <property type="molecule type" value="Genomic_DNA"/>
</dbReference>
<sequence>MMWEVLTGFDPAVLVAFIGAGLLLNFTPGADFVFISASGIAGGPRIGMAAGIGVCIGVAVHVALAAAGVSALLLAYPASYDVIRYAGAAYLLWLAVQAWRDDGKLGEGRAAPGPWAAVRRGFVTNVLNPKTALFIFAFIPQFTDPAIGPVWMQIAVLGAIFLFFGTIFALCLGTAAGLFADALRARVRFLNKVTAVLFGGLAARLVLE</sequence>
<accession>A0A0L1JNZ9</accession>
<keyword evidence="8" id="KW-1185">Reference proteome</keyword>
<evidence type="ECO:0000313" key="7">
    <source>
        <dbReference type="EMBL" id="KNG93484.1"/>
    </source>
</evidence>
<evidence type="ECO:0000256" key="2">
    <source>
        <dbReference type="ARBA" id="ARBA00022475"/>
    </source>
</evidence>
<keyword evidence="5 6" id="KW-0472">Membrane</keyword>
<evidence type="ECO:0000313" key="8">
    <source>
        <dbReference type="Proteomes" id="UP000036938"/>
    </source>
</evidence>
<dbReference type="GO" id="GO:0015171">
    <property type="term" value="F:amino acid transmembrane transporter activity"/>
    <property type="evidence" value="ECO:0007669"/>
    <property type="project" value="TreeGrafter"/>
</dbReference>
<keyword evidence="4 6" id="KW-1133">Transmembrane helix</keyword>
<keyword evidence="3 6" id="KW-0812">Transmembrane</keyword>
<dbReference type="InterPro" id="IPR001123">
    <property type="entry name" value="LeuE-type"/>
</dbReference>
<protein>
    <submittedName>
        <fullName evidence="7">Amino acid transporter</fullName>
    </submittedName>
</protein>
<dbReference type="AlphaFoldDB" id="A0A0L1JNZ9"/>
<dbReference type="Pfam" id="PF01810">
    <property type="entry name" value="LysE"/>
    <property type="match status" value="1"/>
</dbReference>
<dbReference type="PIRSF" id="PIRSF006324">
    <property type="entry name" value="LeuE"/>
    <property type="match status" value="1"/>
</dbReference>
<evidence type="ECO:0000256" key="5">
    <source>
        <dbReference type="ARBA" id="ARBA00023136"/>
    </source>
</evidence>